<feature type="region of interest" description="Disordered" evidence="1">
    <location>
        <begin position="94"/>
        <end position="117"/>
    </location>
</feature>
<evidence type="ECO:0000256" key="1">
    <source>
        <dbReference type="SAM" id="MobiDB-lite"/>
    </source>
</evidence>
<evidence type="ECO:0000313" key="4">
    <source>
        <dbReference type="Proteomes" id="UP001497482"/>
    </source>
</evidence>
<keyword evidence="2" id="KW-0812">Transmembrane</keyword>
<keyword evidence="4" id="KW-1185">Reference proteome</keyword>
<keyword evidence="2" id="KW-0472">Membrane</keyword>
<feature type="region of interest" description="Disordered" evidence="1">
    <location>
        <begin position="50"/>
        <end position="75"/>
    </location>
</feature>
<feature type="compositionally biased region" description="Basic and acidic residues" evidence="1">
    <location>
        <begin position="51"/>
        <end position="67"/>
    </location>
</feature>
<proteinExistence type="predicted"/>
<organism evidence="3 4">
    <name type="scientific">Knipowitschia caucasica</name>
    <name type="common">Caucasian dwarf goby</name>
    <name type="synonym">Pomatoschistus caucasicus</name>
    <dbReference type="NCBI Taxonomy" id="637954"/>
    <lineage>
        <taxon>Eukaryota</taxon>
        <taxon>Metazoa</taxon>
        <taxon>Chordata</taxon>
        <taxon>Craniata</taxon>
        <taxon>Vertebrata</taxon>
        <taxon>Euteleostomi</taxon>
        <taxon>Actinopterygii</taxon>
        <taxon>Neopterygii</taxon>
        <taxon>Teleostei</taxon>
        <taxon>Neoteleostei</taxon>
        <taxon>Acanthomorphata</taxon>
        <taxon>Gobiaria</taxon>
        <taxon>Gobiiformes</taxon>
        <taxon>Gobioidei</taxon>
        <taxon>Gobiidae</taxon>
        <taxon>Gobiinae</taxon>
        <taxon>Knipowitschia</taxon>
    </lineage>
</organism>
<sequence length="117" mass="12499">MSFAFGFVWGKPETPLTCFGYEIGIRRSILLVVLVFALSIGALGIYFIDSSDCHGNGKSEEGSERRGGTKMYSGTDPEADCSAGICPATTAASARRHPTAPHTHGVQKRSCDFSISH</sequence>
<protein>
    <submittedName>
        <fullName evidence="3">Uncharacterized protein</fullName>
    </submittedName>
</protein>
<gene>
    <name evidence="3" type="ORF">KC01_LOCUS8802</name>
</gene>
<evidence type="ECO:0000256" key="2">
    <source>
        <dbReference type="SAM" id="Phobius"/>
    </source>
</evidence>
<name>A0AAV2JID6_KNICA</name>
<evidence type="ECO:0000313" key="3">
    <source>
        <dbReference type="EMBL" id="CAL1577453.1"/>
    </source>
</evidence>
<reference evidence="3 4" key="1">
    <citation type="submission" date="2024-04" db="EMBL/GenBank/DDBJ databases">
        <authorList>
            <person name="Waldvogel A.-M."/>
            <person name="Schoenle A."/>
        </authorList>
    </citation>
    <scope>NUCLEOTIDE SEQUENCE [LARGE SCALE GENOMIC DNA]</scope>
</reference>
<feature type="transmembrane region" description="Helical" evidence="2">
    <location>
        <begin position="29"/>
        <end position="48"/>
    </location>
</feature>
<dbReference type="Proteomes" id="UP001497482">
    <property type="component" value="Chromosome 13"/>
</dbReference>
<keyword evidence="2" id="KW-1133">Transmembrane helix</keyword>
<dbReference type="EMBL" id="OZ035835">
    <property type="protein sequence ID" value="CAL1577453.1"/>
    <property type="molecule type" value="Genomic_DNA"/>
</dbReference>
<accession>A0AAV2JID6</accession>
<dbReference type="AlphaFoldDB" id="A0AAV2JID6"/>